<name>A0AAQ4D2U4_AMBAM</name>
<comment type="caution">
    <text evidence="1">The sequence shown here is derived from an EMBL/GenBank/DDBJ whole genome shotgun (WGS) entry which is preliminary data.</text>
</comment>
<dbReference type="AlphaFoldDB" id="A0AAQ4D2U4"/>
<evidence type="ECO:0000313" key="2">
    <source>
        <dbReference type="Proteomes" id="UP001321473"/>
    </source>
</evidence>
<keyword evidence="2" id="KW-1185">Reference proteome</keyword>
<sequence>MDRCRGGTNFGLARLSGRAQVPSMCIVVRYLCRLQTAEEPQDALVTLYRRTCSLAESHFCCAVGTQYAICRDKKEKKFAFTSPLASHVWREQMKKEERILRLFDFPGSGGFKPVLLRLPLLGFSDVSSSDPQTSFNEPQVLHWSTTKPQQHDWIHAFVQAADRRLDHIVQVPVLLTSDQLRGTFSDSH</sequence>
<dbReference type="Proteomes" id="UP001321473">
    <property type="component" value="Unassembled WGS sequence"/>
</dbReference>
<protein>
    <submittedName>
        <fullName evidence="1">Uncharacterized protein</fullName>
    </submittedName>
</protein>
<accession>A0AAQ4D2U4</accession>
<dbReference type="EMBL" id="JARKHS020035907">
    <property type="protein sequence ID" value="KAK8756784.1"/>
    <property type="molecule type" value="Genomic_DNA"/>
</dbReference>
<organism evidence="1 2">
    <name type="scientific">Amblyomma americanum</name>
    <name type="common">Lone star tick</name>
    <dbReference type="NCBI Taxonomy" id="6943"/>
    <lineage>
        <taxon>Eukaryota</taxon>
        <taxon>Metazoa</taxon>
        <taxon>Ecdysozoa</taxon>
        <taxon>Arthropoda</taxon>
        <taxon>Chelicerata</taxon>
        <taxon>Arachnida</taxon>
        <taxon>Acari</taxon>
        <taxon>Parasitiformes</taxon>
        <taxon>Ixodida</taxon>
        <taxon>Ixodoidea</taxon>
        <taxon>Ixodidae</taxon>
        <taxon>Amblyomminae</taxon>
        <taxon>Amblyomma</taxon>
    </lineage>
</organism>
<evidence type="ECO:0000313" key="1">
    <source>
        <dbReference type="EMBL" id="KAK8756784.1"/>
    </source>
</evidence>
<reference evidence="1 2" key="1">
    <citation type="journal article" date="2023" name="Arcadia Sci">
        <title>De novo assembly of a long-read Amblyomma americanum tick genome.</title>
        <authorList>
            <person name="Chou S."/>
            <person name="Poskanzer K.E."/>
            <person name="Rollins M."/>
            <person name="Thuy-Boun P.S."/>
        </authorList>
    </citation>
    <scope>NUCLEOTIDE SEQUENCE [LARGE SCALE GENOMIC DNA]</scope>
    <source>
        <strain evidence="1">F_SG_1</strain>
        <tissue evidence="1">Salivary glands</tissue>
    </source>
</reference>
<gene>
    <name evidence="1" type="ORF">V5799_000516</name>
</gene>
<proteinExistence type="predicted"/>